<keyword evidence="5 8" id="KW-1133">Transmembrane helix</keyword>
<feature type="region of interest" description="Disordered" evidence="7">
    <location>
        <begin position="1"/>
        <end position="23"/>
    </location>
</feature>
<feature type="compositionally biased region" description="Polar residues" evidence="7">
    <location>
        <begin position="1"/>
        <end position="10"/>
    </location>
</feature>
<dbReference type="GO" id="GO:0015093">
    <property type="term" value="F:ferrous iron transmembrane transporter activity"/>
    <property type="evidence" value="ECO:0007669"/>
    <property type="project" value="TreeGrafter"/>
</dbReference>
<evidence type="ECO:0000256" key="7">
    <source>
        <dbReference type="SAM" id="MobiDB-lite"/>
    </source>
</evidence>
<sequence length="339" mass="36151">MTRTAQGHSNGHQHNHEDHGHHHPTGIRGFFHDLFVPHSHDAADSIDDALESSAQGIRAVKISLVGLGITALLQLAVVVISGSVALLADTIHNFSDALTAIPLWIAFILGRRKATRRYTFGYGRAEDLAGLFIVAMIALSALGAGWQSVDRLLNPQPLQNLGWVFAAGLVGFAGNELVAMYRIKVGRNIGSAALVADGIHARTDGFTSLAVVLGVIGVWLGFPLADPIVGLIITIAIVILLWGTARDIGRRLLDGIDPLLVDRAEAILLADDSVQGLPDVRLRWNGHRLNIAATVALDPVMTIEGYLRLQRRLEAGLHEGLPGVGYVSLTPIPAGRTGS</sequence>
<evidence type="ECO:0000256" key="6">
    <source>
        <dbReference type="ARBA" id="ARBA00023136"/>
    </source>
</evidence>
<dbReference type="GO" id="GO:0015341">
    <property type="term" value="F:zinc efflux antiporter activity"/>
    <property type="evidence" value="ECO:0007669"/>
    <property type="project" value="TreeGrafter"/>
</dbReference>
<dbReference type="EMBL" id="FNKH01000001">
    <property type="protein sequence ID" value="SDQ03460.1"/>
    <property type="molecule type" value="Genomic_DNA"/>
</dbReference>
<dbReference type="Gene3D" id="3.30.70.1350">
    <property type="entry name" value="Cation efflux protein, cytoplasmic domain"/>
    <property type="match status" value="1"/>
</dbReference>
<feature type="transmembrane region" description="Helical" evidence="8">
    <location>
        <begin position="62"/>
        <end position="85"/>
    </location>
</feature>
<comment type="subcellular location">
    <subcellularLocation>
        <location evidence="1">Membrane</location>
        <topology evidence="1">Multi-pass membrane protein</topology>
    </subcellularLocation>
</comment>
<feature type="domain" description="Cation efflux protein transmembrane" evidence="9">
    <location>
        <begin position="60"/>
        <end position="253"/>
    </location>
</feature>
<evidence type="ECO:0000256" key="3">
    <source>
        <dbReference type="ARBA" id="ARBA00022448"/>
    </source>
</evidence>
<dbReference type="RefSeq" id="WP_011776921.1">
    <property type="nucleotide sequence ID" value="NZ_FNKH01000001.1"/>
</dbReference>
<organism evidence="10 11">
    <name type="scientific">Crystallibacter crystallopoietes</name>
    <dbReference type="NCBI Taxonomy" id="37928"/>
    <lineage>
        <taxon>Bacteria</taxon>
        <taxon>Bacillati</taxon>
        <taxon>Actinomycetota</taxon>
        <taxon>Actinomycetes</taxon>
        <taxon>Micrococcales</taxon>
        <taxon>Micrococcaceae</taxon>
        <taxon>Crystallibacter</taxon>
    </lineage>
</organism>
<keyword evidence="4 8" id="KW-0812">Transmembrane</keyword>
<dbReference type="AlphaFoldDB" id="A0A1H0XKK4"/>
<name>A0A1H0XKK4_9MICC</name>
<dbReference type="Proteomes" id="UP000181917">
    <property type="component" value="Unassembled WGS sequence"/>
</dbReference>
<dbReference type="PANTHER" id="PTHR43840:SF15">
    <property type="entry name" value="MITOCHONDRIAL METAL TRANSPORTER 1-RELATED"/>
    <property type="match status" value="1"/>
</dbReference>
<dbReference type="OrthoDB" id="9813655at2"/>
<dbReference type="Pfam" id="PF01545">
    <property type="entry name" value="Cation_efflux"/>
    <property type="match status" value="1"/>
</dbReference>
<evidence type="ECO:0000256" key="8">
    <source>
        <dbReference type="SAM" id="Phobius"/>
    </source>
</evidence>
<dbReference type="InterPro" id="IPR027469">
    <property type="entry name" value="Cation_efflux_TMD_sf"/>
</dbReference>
<dbReference type="FunFam" id="1.20.1510.10:FF:000006">
    <property type="entry name" value="Divalent cation efflux transporter"/>
    <property type="match status" value="1"/>
</dbReference>
<dbReference type="GO" id="GO:0005886">
    <property type="term" value="C:plasma membrane"/>
    <property type="evidence" value="ECO:0007669"/>
    <property type="project" value="TreeGrafter"/>
</dbReference>
<gene>
    <name evidence="10" type="ORF">SAMN04489742_0092</name>
</gene>
<evidence type="ECO:0000256" key="2">
    <source>
        <dbReference type="ARBA" id="ARBA00008114"/>
    </source>
</evidence>
<keyword evidence="3" id="KW-0813">Transport</keyword>
<feature type="transmembrane region" description="Helical" evidence="8">
    <location>
        <begin position="129"/>
        <end position="149"/>
    </location>
</feature>
<dbReference type="PANTHER" id="PTHR43840">
    <property type="entry name" value="MITOCHONDRIAL METAL TRANSPORTER 1-RELATED"/>
    <property type="match status" value="1"/>
</dbReference>
<evidence type="ECO:0000259" key="9">
    <source>
        <dbReference type="Pfam" id="PF01545"/>
    </source>
</evidence>
<dbReference type="InterPro" id="IPR050291">
    <property type="entry name" value="CDF_Transporter"/>
</dbReference>
<comment type="similarity">
    <text evidence="2">Belongs to the cation diffusion facilitator (CDF) transporter (TC 2.A.4) family.</text>
</comment>
<keyword evidence="11" id="KW-1185">Reference proteome</keyword>
<protein>
    <submittedName>
        <fullName evidence="10">Cation diffusion facilitator family transporter</fullName>
    </submittedName>
</protein>
<dbReference type="SUPFAM" id="SSF160240">
    <property type="entry name" value="Cation efflux protein cytoplasmic domain-like"/>
    <property type="match status" value="1"/>
</dbReference>
<dbReference type="NCBIfam" id="TIGR01297">
    <property type="entry name" value="CDF"/>
    <property type="match status" value="1"/>
</dbReference>
<evidence type="ECO:0000256" key="1">
    <source>
        <dbReference type="ARBA" id="ARBA00004141"/>
    </source>
</evidence>
<dbReference type="GO" id="GO:0015086">
    <property type="term" value="F:cadmium ion transmembrane transporter activity"/>
    <property type="evidence" value="ECO:0007669"/>
    <property type="project" value="TreeGrafter"/>
</dbReference>
<dbReference type="InterPro" id="IPR036837">
    <property type="entry name" value="Cation_efflux_CTD_sf"/>
</dbReference>
<dbReference type="SUPFAM" id="SSF161111">
    <property type="entry name" value="Cation efflux protein transmembrane domain-like"/>
    <property type="match status" value="1"/>
</dbReference>
<evidence type="ECO:0000256" key="5">
    <source>
        <dbReference type="ARBA" id="ARBA00022989"/>
    </source>
</evidence>
<dbReference type="Gene3D" id="1.20.1510.10">
    <property type="entry name" value="Cation efflux protein transmembrane domain"/>
    <property type="match status" value="1"/>
</dbReference>
<evidence type="ECO:0000256" key="4">
    <source>
        <dbReference type="ARBA" id="ARBA00022692"/>
    </source>
</evidence>
<keyword evidence="6 8" id="KW-0472">Membrane</keyword>
<dbReference type="GO" id="GO:0006882">
    <property type="term" value="P:intracellular zinc ion homeostasis"/>
    <property type="evidence" value="ECO:0007669"/>
    <property type="project" value="TreeGrafter"/>
</dbReference>
<dbReference type="InterPro" id="IPR002524">
    <property type="entry name" value="Cation_efflux"/>
</dbReference>
<feature type="transmembrane region" description="Helical" evidence="8">
    <location>
        <begin position="91"/>
        <end position="109"/>
    </location>
</feature>
<feature type="transmembrane region" description="Helical" evidence="8">
    <location>
        <begin position="228"/>
        <end position="245"/>
    </location>
</feature>
<dbReference type="InterPro" id="IPR058533">
    <property type="entry name" value="Cation_efflux_TM"/>
</dbReference>
<reference evidence="10 11" key="1">
    <citation type="submission" date="2016-10" db="EMBL/GenBank/DDBJ databases">
        <authorList>
            <person name="de Groot N.N."/>
        </authorList>
    </citation>
    <scope>NUCLEOTIDE SEQUENCE [LARGE SCALE GENOMIC DNA]</scope>
    <source>
        <strain evidence="10 11">DSM 20117</strain>
    </source>
</reference>
<evidence type="ECO:0000313" key="11">
    <source>
        <dbReference type="Proteomes" id="UP000181917"/>
    </source>
</evidence>
<feature type="transmembrane region" description="Helical" evidence="8">
    <location>
        <begin position="161"/>
        <end position="183"/>
    </location>
</feature>
<evidence type="ECO:0000313" key="10">
    <source>
        <dbReference type="EMBL" id="SDQ03460.1"/>
    </source>
</evidence>
<dbReference type="STRING" id="37928.SAMN04489742_0092"/>
<proteinExistence type="inferred from homology"/>
<feature type="transmembrane region" description="Helical" evidence="8">
    <location>
        <begin position="204"/>
        <end position="222"/>
    </location>
</feature>
<accession>A0A1H0XKK4</accession>